<dbReference type="STRING" id="285458.BGM19_33875"/>
<accession>A0A1E5PI58</accession>
<keyword evidence="3" id="KW-1185">Reference proteome</keyword>
<name>A0A1E5PI58_9ACTN</name>
<gene>
    <name evidence="2" type="ORF">AS594_02905</name>
</gene>
<organism evidence="2 3">
    <name type="scientific">Streptomyces agglomeratus</name>
    <dbReference type="NCBI Taxonomy" id="285458"/>
    <lineage>
        <taxon>Bacteria</taxon>
        <taxon>Bacillati</taxon>
        <taxon>Actinomycetota</taxon>
        <taxon>Actinomycetes</taxon>
        <taxon>Kitasatosporales</taxon>
        <taxon>Streptomycetaceae</taxon>
        <taxon>Streptomyces</taxon>
    </lineage>
</organism>
<sequence length="174" mass="18901">MRFLKREGDFCRDCGTAFYRRMTSDTLWQGWWGPLSMVITPFTVLLNLGSRAVFRRLTAPVGAVRRPLDPGKRVLARPPALIPLLAVGLALAMVTVLAVIGLVAGGDRAAAQVSVGDCVRNNAAWPEQDIERISCSDSDSQYRVSPDDSCPAGAYVLYPDYSRDGSALCLAPVR</sequence>
<dbReference type="AlphaFoldDB" id="A0A1E5PI58"/>
<evidence type="ECO:0000256" key="1">
    <source>
        <dbReference type="SAM" id="Phobius"/>
    </source>
</evidence>
<keyword evidence="1" id="KW-0812">Transmembrane</keyword>
<keyword evidence="1" id="KW-1133">Transmembrane helix</keyword>
<feature type="transmembrane region" description="Helical" evidence="1">
    <location>
        <begin position="81"/>
        <end position="104"/>
    </location>
</feature>
<comment type="caution">
    <text evidence="2">The sequence shown here is derived from an EMBL/GenBank/DDBJ whole genome shotgun (WGS) entry which is preliminary data.</text>
</comment>
<dbReference type="RefSeq" id="WP_069933996.1">
    <property type="nucleotide sequence ID" value="NZ_MEHJ01000001.1"/>
</dbReference>
<dbReference type="EMBL" id="MEHJ01000001">
    <property type="protein sequence ID" value="OEJ29186.1"/>
    <property type="molecule type" value="Genomic_DNA"/>
</dbReference>
<reference evidence="2 3" key="1">
    <citation type="submission" date="2016-08" db="EMBL/GenBank/DDBJ databases">
        <title>Complete genome sequence of Streptomyces agglomeratus strain 6-3-2, a novel anti-MRSA actinomycete isolated from Wuli of Tebit, China.</title>
        <authorList>
            <person name="Chen X."/>
        </authorList>
    </citation>
    <scope>NUCLEOTIDE SEQUENCE [LARGE SCALE GENOMIC DNA]</scope>
    <source>
        <strain evidence="2 3">6-3-2</strain>
    </source>
</reference>
<keyword evidence="1" id="KW-0472">Membrane</keyword>
<evidence type="ECO:0000313" key="2">
    <source>
        <dbReference type="EMBL" id="OEJ29186.1"/>
    </source>
</evidence>
<protein>
    <submittedName>
        <fullName evidence="2">Uncharacterized protein</fullName>
    </submittedName>
</protein>
<evidence type="ECO:0000313" key="3">
    <source>
        <dbReference type="Proteomes" id="UP000095759"/>
    </source>
</evidence>
<feature type="transmembrane region" description="Helical" evidence="1">
    <location>
        <begin position="31"/>
        <end position="48"/>
    </location>
</feature>
<dbReference type="Proteomes" id="UP000095759">
    <property type="component" value="Unassembled WGS sequence"/>
</dbReference>
<proteinExistence type="predicted"/>